<dbReference type="PANTHER" id="PTHR10110:SF126">
    <property type="entry name" value="NA(+)_H(+) EXCHANGER PROTEIN 7"/>
    <property type="match status" value="1"/>
</dbReference>
<proteinExistence type="predicted"/>
<dbReference type="PANTHER" id="PTHR10110">
    <property type="entry name" value="SODIUM/HYDROGEN EXCHANGER"/>
    <property type="match status" value="1"/>
</dbReference>
<dbReference type="AlphaFoldDB" id="A0A1W0WG89"/>
<name>A0A1W0WG89_HYPEX</name>
<keyword evidence="6" id="KW-0406">Ion transport</keyword>
<evidence type="ECO:0000256" key="6">
    <source>
        <dbReference type="ARBA" id="ARBA00023065"/>
    </source>
</evidence>
<feature type="transmembrane region" description="Helical" evidence="10">
    <location>
        <begin position="60"/>
        <end position="81"/>
    </location>
</feature>
<evidence type="ECO:0000256" key="9">
    <source>
        <dbReference type="SAM" id="MobiDB-lite"/>
    </source>
</evidence>
<feature type="region of interest" description="Disordered" evidence="9">
    <location>
        <begin position="233"/>
        <end position="255"/>
    </location>
</feature>
<keyword evidence="7 10" id="KW-0472">Membrane</keyword>
<dbReference type="GO" id="GO:0005886">
    <property type="term" value="C:plasma membrane"/>
    <property type="evidence" value="ECO:0007669"/>
    <property type="project" value="TreeGrafter"/>
</dbReference>
<evidence type="ECO:0000256" key="1">
    <source>
        <dbReference type="ARBA" id="ARBA00004141"/>
    </source>
</evidence>
<keyword evidence="3 10" id="KW-0812">Transmembrane</keyword>
<keyword evidence="13" id="KW-1185">Reference proteome</keyword>
<keyword evidence="5" id="KW-0915">Sodium</keyword>
<keyword evidence="4 10" id="KW-1133">Transmembrane helix</keyword>
<dbReference type="Proteomes" id="UP000192578">
    <property type="component" value="Unassembled WGS sequence"/>
</dbReference>
<dbReference type="GO" id="GO:0098719">
    <property type="term" value="P:sodium ion import across plasma membrane"/>
    <property type="evidence" value="ECO:0007669"/>
    <property type="project" value="TreeGrafter"/>
</dbReference>
<evidence type="ECO:0000256" key="4">
    <source>
        <dbReference type="ARBA" id="ARBA00022989"/>
    </source>
</evidence>
<evidence type="ECO:0000259" key="11">
    <source>
        <dbReference type="Pfam" id="PF00999"/>
    </source>
</evidence>
<dbReference type="OrthoDB" id="196264at2759"/>
<evidence type="ECO:0000256" key="3">
    <source>
        <dbReference type="ARBA" id="ARBA00022692"/>
    </source>
</evidence>
<dbReference type="Pfam" id="PF00999">
    <property type="entry name" value="Na_H_Exchanger"/>
    <property type="match status" value="1"/>
</dbReference>
<evidence type="ECO:0000256" key="8">
    <source>
        <dbReference type="ARBA" id="ARBA00023201"/>
    </source>
</evidence>
<sequence>MFIMAYTSYILAELFHLSGIISIITCGLLQWQSVCDAVIFLVLGLVIVNDSHIWHTGFVLWTLLLCVVYRFIGVFGLTWLANKLKPDAKSQLEEQFIMRTVDCVVPSRSPWSTCCRKSTSLSARMFVTTTVVIILFTVFVQVTPTLPVGGLAAPGGHHAPTVVNINMNSIANEIDVLGGEEYQPEKGVFESAQKTFQENGPTKVSFGHDVREALDHASKHGPHVQIRNKYNPNLISDDETDMDFQMRQRSQRATR</sequence>
<dbReference type="InterPro" id="IPR018422">
    <property type="entry name" value="Cation/H_exchanger_CPA1"/>
</dbReference>
<feature type="domain" description="Cation/H+ exchanger transmembrane" evidence="11">
    <location>
        <begin position="2"/>
        <end position="143"/>
    </location>
</feature>
<evidence type="ECO:0000256" key="5">
    <source>
        <dbReference type="ARBA" id="ARBA00023053"/>
    </source>
</evidence>
<evidence type="ECO:0000256" key="10">
    <source>
        <dbReference type="SAM" id="Phobius"/>
    </source>
</evidence>
<dbReference type="InterPro" id="IPR006153">
    <property type="entry name" value="Cation/H_exchanger_TM"/>
</dbReference>
<organism evidence="12 13">
    <name type="scientific">Hypsibius exemplaris</name>
    <name type="common">Freshwater tardigrade</name>
    <dbReference type="NCBI Taxonomy" id="2072580"/>
    <lineage>
        <taxon>Eukaryota</taxon>
        <taxon>Metazoa</taxon>
        <taxon>Ecdysozoa</taxon>
        <taxon>Tardigrada</taxon>
        <taxon>Eutardigrada</taxon>
        <taxon>Parachela</taxon>
        <taxon>Hypsibioidea</taxon>
        <taxon>Hypsibiidae</taxon>
        <taxon>Hypsibius</taxon>
    </lineage>
</organism>
<feature type="transmembrane region" description="Helical" evidence="10">
    <location>
        <begin position="6"/>
        <end position="29"/>
    </location>
</feature>
<comment type="caution">
    <text evidence="12">The sequence shown here is derived from an EMBL/GenBank/DDBJ whole genome shotgun (WGS) entry which is preliminary data.</text>
</comment>
<dbReference type="GO" id="GO:0015385">
    <property type="term" value="F:sodium:proton antiporter activity"/>
    <property type="evidence" value="ECO:0007669"/>
    <property type="project" value="InterPro"/>
</dbReference>
<gene>
    <name evidence="12" type="ORF">BV898_11579</name>
</gene>
<keyword evidence="2" id="KW-0813">Transport</keyword>
<reference evidence="13" key="1">
    <citation type="submission" date="2017-01" db="EMBL/GenBank/DDBJ databases">
        <title>Comparative genomics of anhydrobiosis in the tardigrade Hypsibius dujardini.</title>
        <authorList>
            <person name="Yoshida Y."/>
            <person name="Koutsovoulos G."/>
            <person name="Laetsch D."/>
            <person name="Stevens L."/>
            <person name="Kumar S."/>
            <person name="Horikawa D."/>
            <person name="Ishino K."/>
            <person name="Komine S."/>
            <person name="Tomita M."/>
            <person name="Blaxter M."/>
            <person name="Arakawa K."/>
        </authorList>
    </citation>
    <scope>NUCLEOTIDE SEQUENCE [LARGE SCALE GENOMIC DNA]</scope>
    <source>
        <strain evidence="13">Z151</strain>
    </source>
</reference>
<dbReference type="GO" id="GO:0051453">
    <property type="term" value="P:regulation of intracellular pH"/>
    <property type="evidence" value="ECO:0007669"/>
    <property type="project" value="TreeGrafter"/>
</dbReference>
<protein>
    <recommendedName>
        <fullName evidence="11">Cation/H+ exchanger transmembrane domain-containing protein</fullName>
    </recommendedName>
</protein>
<evidence type="ECO:0000313" key="12">
    <source>
        <dbReference type="EMBL" id="OQV14224.1"/>
    </source>
</evidence>
<evidence type="ECO:0000313" key="13">
    <source>
        <dbReference type="Proteomes" id="UP000192578"/>
    </source>
</evidence>
<comment type="subcellular location">
    <subcellularLocation>
        <location evidence="1">Membrane</location>
        <topology evidence="1">Multi-pass membrane protein</topology>
    </subcellularLocation>
</comment>
<evidence type="ECO:0000256" key="7">
    <source>
        <dbReference type="ARBA" id="ARBA00023136"/>
    </source>
</evidence>
<dbReference type="EMBL" id="MTYJ01000108">
    <property type="protein sequence ID" value="OQV14224.1"/>
    <property type="molecule type" value="Genomic_DNA"/>
</dbReference>
<dbReference type="GO" id="GO:0015386">
    <property type="term" value="F:potassium:proton antiporter activity"/>
    <property type="evidence" value="ECO:0007669"/>
    <property type="project" value="TreeGrafter"/>
</dbReference>
<keyword evidence="8" id="KW-0739">Sodium transport</keyword>
<accession>A0A1W0WG89</accession>
<feature type="transmembrane region" description="Helical" evidence="10">
    <location>
        <begin position="125"/>
        <end position="142"/>
    </location>
</feature>
<evidence type="ECO:0000256" key="2">
    <source>
        <dbReference type="ARBA" id="ARBA00022448"/>
    </source>
</evidence>